<dbReference type="GO" id="GO:0005525">
    <property type="term" value="F:GTP binding"/>
    <property type="evidence" value="ECO:0007669"/>
    <property type="project" value="InterPro"/>
</dbReference>
<dbReference type="PANTHER" id="PTHR46434:SF1">
    <property type="entry name" value="GENETIC INTERACTOR OF PROHIBITINS 3, MITOCHONDRIAL"/>
    <property type="match status" value="1"/>
</dbReference>
<proteinExistence type="predicted"/>
<evidence type="ECO:0000259" key="4">
    <source>
        <dbReference type="Pfam" id="PF01926"/>
    </source>
</evidence>
<dbReference type="GO" id="GO:0005739">
    <property type="term" value="C:mitochondrion"/>
    <property type="evidence" value="ECO:0007669"/>
    <property type="project" value="TreeGrafter"/>
</dbReference>
<evidence type="ECO:0000256" key="1">
    <source>
        <dbReference type="ARBA" id="ARBA00018901"/>
    </source>
</evidence>
<keyword evidence="6" id="KW-1185">Reference proteome</keyword>
<keyword evidence="2" id="KW-0809">Transit peptide</keyword>
<dbReference type="InterPro" id="IPR050896">
    <property type="entry name" value="Mito_lipid_metab_GTPase"/>
</dbReference>
<feature type="domain" description="G" evidence="4">
    <location>
        <begin position="214"/>
        <end position="308"/>
    </location>
</feature>
<dbReference type="SUPFAM" id="SSF52540">
    <property type="entry name" value="P-loop containing nucleoside triphosphate hydrolases"/>
    <property type="match status" value="1"/>
</dbReference>
<dbReference type="Pfam" id="PF01926">
    <property type="entry name" value="MMR_HSR1"/>
    <property type="match status" value="1"/>
</dbReference>
<comment type="caution">
    <text evidence="5">The sequence shown here is derived from an EMBL/GenBank/DDBJ whole genome shotgun (WGS) entry which is preliminary data.</text>
</comment>
<protein>
    <recommendedName>
        <fullName evidence="1">Genetic interactor of prohibitins 3, mitochondrial</fullName>
    </recommendedName>
    <alternativeName>
        <fullName evidence="3">Found in mitochondrial proteome protein 38</fullName>
    </alternativeName>
</protein>
<organism evidence="5 6">
    <name type="scientific">Maudiozyma humilis</name>
    <name type="common">Sour dough yeast</name>
    <name type="synonym">Kazachstania humilis</name>
    <dbReference type="NCBI Taxonomy" id="51915"/>
    <lineage>
        <taxon>Eukaryota</taxon>
        <taxon>Fungi</taxon>
        <taxon>Dikarya</taxon>
        <taxon>Ascomycota</taxon>
        <taxon>Saccharomycotina</taxon>
        <taxon>Saccharomycetes</taxon>
        <taxon>Saccharomycetales</taxon>
        <taxon>Saccharomycetaceae</taxon>
        <taxon>Maudiozyma</taxon>
    </lineage>
</organism>
<dbReference type="AlphaFoldDB" id="A0AAV5S466"/>
<dbReference type="EMBL" id="BTGD01000025">
    <property type="protein sequence ID" value="GMM58660.1"/>
    <property type="molecule type" value="Genomic_DNA"/>
</dbReference>
<evidence type="ECO:0000313" key="6">
    <source>
        <dbReference type="Proteomes" id="UP001377567"/>
    </source>
</evidence>
<evidence type="ECO:0000256" key="2">
    <source>
        <dbReference type="ARBA" id="ARBA00022946"/>
    </source>
</evidence>
<dbReference type="InterPro" id="IPR006073">
    <property type="entry name" value="GTP-bd"/>
</dbReference>
<dbReference type="Proteomes" id="UP001377567">
    <property type="component" value="Unassembled WGS sequence"/>
</dbReference>
<gene>
    <name evidence="5" type="ORF">DAKH74_052770</name>
</gene>
<dbReference type="PANTHER" id="PTHR46434">
    <property type="entry name" value="GENETIC INTERACTOR OF PROHIBITINS 3, MITOCHONDRIAL"/>
    <property type="match status" value="1"/>
</dbReference>
<evidence type="ECO:0000256" key="3">
    <source>
        <dbReference type="ARBA" id="ARBA00031834"/>
    </source>
</evidence>
<sequence length="550" mass="63182">MLVQSGQRSLLGLRRELFRRWISCNSCGVELQSKDTKAEGYYAKKEATVVRSKAESSLERAKYLLFSQDLQRLNEGGLRDRQKKVEAPPVCKRCSDALNQNSYDIEQFPDSSYQDVARDIPPQSSILHLASLPEFPLGLNARLLRNKNFDTTLVLTKADQVIQSKPILKKDVPMFLKDFLKYQMNVPMNKILAVSSVKGWNIDTLYSLLKAKTYLLGETNVGKSSLINKYIKQYLGVKVMRDKKGNKIDQSRYTVQNMKQHLKNNSAGVYHVPNMTRSIQQYDINGKSLFDLPGYSDEKKTVSLERIVKKDWLQRIRKTDLFDSRKLKKKHYISFNGTENGACYTVGGIFFLVPPKGTTNQIVKYIPGEHSDFKNIDKALEVFSDCSKPDSQHPLKKFCGIHSSMCDKNNYVRHVLPPFQGSIEIVIKDIGYIMVRSTGAYGFKGLYEVWLPKGVDMCIREPLEKTIVENYERFMESKGASGCCPRNRPIVSSTYPMDHDITDTLATMKDMYMEKTSHDLSSRRLKDVDPLELLETKAEEPYNLYWYYPW</sequence>
<reference evidence="5 6" key="1">
    <citation type="journal article" date="2023" name="Elife">
        <title>Identification of key yeast species and microbe-microbe interactions impacting larval growth of Drosophila in the wild.</title>
        <authorList>
            <person name="Mure A."/>
            <person name="Sugiura Y."/>
            <person name="Maeda R."/>
            <person name="Honda K."/>
            <person name="Sakurai N."/>
            <person name="Takahashi Y."/>
            <person name="Watada M."/>
            <person name="Katoh T."/>
            <person name="Gotoh A."/>
            <person name="Gotoh Y."/>
            <person name="Taniguchi I."/>
            <person name="Nakamura K."/>
            <person name="Hayashi T."/>
            <person name="Katayama T."/>
            <person name="Uemura T."/>
            <person name="Hattori Y."/>
        </authorList>
    </citation>
    <scope>NUCLEOTIDE SEQUENCE [LARGE SCALE GENOMIC DNA]</scope>
    <source>
        <strain evidence="5 6">KH-74</strain>
    </source>
</reference>
<evidence type="ECO:0000313" key="5">
    <source>
        <dbReference type="EMBL" id="GMM58660.1"/>
    </source>
</evidence>
<dbReference type="Gene3D" id="3.40.50.300">
    <property type="entry name" value="P-loop containing nucleotide triphosphate hydrolases"/>
    <property type="match status" value="1"/>
</dbReference>
<name>A0AAV5S466_MAUHU</name>
<dbReference type="InterPro" id="IPR027417">
    <property type="entry name" value="P-loop_NTPase"/>
</dbReference>
<accession>A0AAV5S466</accession>